<dbReference type="GO" id="GO:0006351">
    <property type="term" value="P:DNA-templated transcription"/>
    <property type="evidence" value="ECO:0007669"/>
    <property type="project" value="InterPro"/>
</dbReference>
<feature type="compositionally biased region" description="Polar residues" evidence="4">
    <location>
        <begin position="1226"/>
        <end position="1240"/>
    </location>
</feature>
<dbReference type="SUPFAM" id="SSF52540">
    <property type="entry name" value="P-loop containing nucleoside triphosphate hydrolases"/>
    <property type="match status" value="1"/>
</dbReference>
<dbReference type="Pfam" id="PF01031">
    <property type="entry name" value="Dynamin_M"/>
    <property type="match status" value="1"/>
</dbReference>
<dbReference type="Pfam" id="PF00350">
    <property type="entry name" value="Dynamin_N"/>
    <property type="match status" value="1"/>
</dbReference>
<dbReference type="PANTHER" id="PTHR11566:SF149">
    <property type="entry name" value="GTPASE, PUTATIVE (AFU_ORTHOLOGUE AFUA_6G11890)-RELATED"/>
    <property type="match status" value="1"/>
</dbReference>
<dbReference type="InterPro" id="IPR045063">
    <property type="entry name" value="Dynamin_N"/>
</dbReference>
<sequence length="1409" mass="156525">MERTGFDASSGGYAGLRILRMHPQKATGALAAFYEKIHIWYPILPLGFPEQYFHILSGTLATYAELCLALLVAAVGCVVQDEERRSRGELDERSDLVSFEAALAYLPIVISECSLVSVQCALLFAIYYCSLMKPCQAHDYSLIASFKVQNWLKSLIGDILPSFHDTINEDAEKSELTNRAYWAALLLEKYVAIVEHTHMASLTMHYGSELSDQLDIAKSDLWNYDEYISLSDCRRTSVFAIPGIESGPEAASPTTVPSPGSTAADTSEAYFLAEIAMRRMLHRWDTATRQTSDRGYEHAPGIALEREHQLEGWYYDLPEIIRLKKIEDHPISSGPASGRPQQCPLTTFLRVQYHCCKLSIYWRAIYQAILDGWTTCLQQLDHCKRFFDSYIQLMHSIVDAFQVCIVNRWSLFVRVIMAHEMEDKALHQLQQEQFKLLDKIDELRTIGVGGLVELPQLIVCGNQSSGKSSVLEAISRVRFPAKSNVCTRFATEVILRRNPSSSKIKVSIEPGPCRTDEQERQRLRSFAYEDFSNGNDLPHLIEKAKVHMGITESVNAGFSDDVLKVEISGPDKPELTLVDLPGLYYSTSQEQDSQGILIVRKLTERYMKNPRSIILAVISAKTDYHLQEVLNIAERFDPKRERTLGIITQPDILEANSEEEDTYLHFIKNEKIHLEIGWHVLRNRSFETRDISDDARDEMEKVFFNQGRWSSLSRECVGIESLRRRLSSILLKLIRRNLPGLITEIQDKVADRQQRLPKLGPPRSTLQQQRGYLLNISSNFERITVQALNGMYADEFFGGLDGTGTIEDFRRLRAVIRQLNEYFADAMAIRGCRRKIVDRGPLPSIDDLQVSFRKPYMDDWKPEYVERSSIEAEVSKQARNNRGIELPGNANQLLVGSLFRDQSKPWESLAKEHLMKAWESARYFALLVLQYITDDHTYSLLVGSIIDAEFERLKQSLLGKLDELTAYTKRGHPLPVGKSFLSQTQKARSKRQLESLGAHLRATRQDEKGEKYFSMKDLEQATSSTEASRDEFAAAEIIDQMEAYYEILQIAIVTFVDNIATLGIENCLLDPLQRIFTSQVVNNMDDDQIRQLAMEPPYVHEERQRLGRELDKLQAGLRALSVFNTQKPSLGHPPLLAAKSADPKPPSVLDSAQAAPAASGTLSNVSLPNQTTVSGGFRGFGSAMPEQKPTSGLFSTGSPEGKAASGGFGTSSSAHKPVPSLFGSAPSEQKSTSALFGTGSSEHRSGSGASGTPLSKTVSGGFGGFGSAIPEQKPTSGLFSASSSEGKAASGGFGTSSSAHKPVRGLFGGAISEQKSVSGGFGTGTSTGTSTIVQPSGMGSTSKRVNSPFGAQKLQAWGQNLNSDLRIMMNMVLNADSLSDFLPLHEEDSGKRDEASENDFVLGEADFKL</sequence>
<dbReference type="Proteomes" id="UP000653565">
    <property type="component" value="Unassembled WGS sequence"/>
</dbReference>
<dbReference type="EMBL" id="JAAAPX010000007">
    <property type="protein sequence ID" value="KAF4244280.1"/>
    <property type="molecule type" value="Genomic_DNA"/>
</dbReference>
<feature type="domain" description="Dynamin-type G" evidence="6">
    <location>
        <begin position="451"/>
        <end position="739"/>
    </location>
</feature>
<dbReference type="FunFam" id="3.40.50.300:FF:001425">
    <property type="entry name" value="Dynamin GTPase, putative"/>
    <property type="match status" value="1"/>
</dbReference>
<name>A0A8H4MEN0_9EURO</name>
<feature type="domain" description="GED" evidence="5">
    <location>
        <begin position="1034"/>
        <end position="1128"/>
    </location>
</feature>
<dbReference type="PANTHER" id="PTHR11566">
    <property type="entry name" value="DYNAMIN"/>
    <property type="match status" value="1"/>
</dbReference>
<dbReference type="PRINTS" id="PR00195">
    <property type="entry name" value="DYNAMIN"/>
</dbReference>
<dbReference type="GO" id="GO:0048312">
    <property type="term" value="P:intracellular distribution of mitochondria"/>
    <property type="evidence" value="ECO:0007669"/>
    <property type="project" value="TreeGrafter"/>
</dbReference>
<keyword evidence="8" id="KW-1185">Reference proteome</keyword>
<proteinExistence type="predicted"/>
<dbReference type="InterPro" id="IPR027417">
    <property type="entry name" value="P-loop_NTPase"/>
</dbReference>
<dbReference type="Pfam" id="PF04082">
    <property type="entry name" value="Fungal_trans"/>
    <property type="match status" value="1"/>
</dbReference>
<evidence type="ECO:0000259" key="6">
    <source>
        <dbReference type="PROSITE" id="PS51718"/>
    </source>
</evidence>
<dbReference type="Gene3D" id="3.40.50.300">
    <property type="entry name" value="P-loop containing nucleotide triphosphate hydrolases"/>
    <property type="match status" value="1"/>
</dbReference>
<dbReference type="SMART" id="SM00053">
    <property type="entry name" value="DYNc"/>
    <property type="match status" value="1"/>
</dbReference>
<dbReference type="GO" id="GO:0016020">
    <property type="term" value="C:membrane"/>
    <property type="evidence" value="ECO:0007669"/>
    <property type="project" value="TreeGrafter"/>
</dbReference>
<evidence type="ECO:0000256" key="2">
    <source>
        <dbReference type="ARBA" id="ARBA00023134"/>
    </source>
</evidence>
<dbReference type="CDD" id="cd12148">
    <property type="entry name" value="fungal_TF_MHR"/>
    <property type="match status" value="1"/>
</dbReference>
<organism evidence="7 8">
    <name type="scientific">Aspergillus fumigatiaffinis</name>
    <dbReference type="NCBI Taxonomy" id="340414"/>
    <lineage>
        <taxon>Eukaryota</taxon>
        <taxon>Fungi</taxon>
        <taxon>Dikarya</taxon>
        <taxon>Ascomycota</taxon>
        <taxon>Pezizomycotina</taxon>
        <taxon>Eurotiomycetes</taxon>
        <taxon>Eurotiomycetidae</taxon>
        <taxon>Eurotiales</taxon>
        <taxon>Aspergillaceae</taxon>
        <taxon>Aspergillus</taxon>
        <taxon>Aspergillus subgen. Fumigati</taxon>
    </lineage>
</organism>
<evidence type="ECO:0000256" key="1">
    <source>
        <dbReference type="ARBA" id="ARBA00022741"/>
    </source>
</evidence>
<dbReference type="GO" id="GO:0003677">
    <property type="term" value="F:DNA binding"/>
    <property type="evidence" value="ECO:0007669"/>
    <property type="project" value="InterPro"/>
</dbReference>
<dbReference type="InterPro" id="IPR000375">
    <property type="entry name" value="Dynamin_stalk"/>
</dbReference>
<evidence type="ECO:0000313" key="7">
    <source>
        <dbReference type="EMBL" id="KAF4244280.1"/>
    </source>
</evidence>
<feature type="region of interest" description="Disordered" evidence="4">
    <location>
        <begin position="1131"/>
        <end position="1299"/>
    </location>
</feature>
<dbReference type="GO" id="GO:0016559">
    <property type="term" value="P:peroxisome fission"/>
    <property type="evidence" value="ECO:0007669"/>
    <property type="project" value="TreeGrafter"/>
</dbReference>
<dbReference type="GO" id="GO:0005525">
    <property type="term" value="F:GTP binding"/>
    <property type="evidence" value="ECO:0007669"/>
    <property type="project" value="InterPro"/>
</dbReference>
<dbReference type="GO" id="GO:0005874">
    <property type="term" value="C:microtubule"/>
    <property type="evidence" value="ECO:0007669"/>
    <property type="project" value="TreeGrafter"/>
</dbReference>
<reference evidence="7" key="2">
    <citation type="submission" date="2020-04" db="EMBL/GenBank/DDBJ databases">
        <authorList>
            <person name="Santos R.A.C."/>
            <person name="Steenwyk J.L."/>
            <person name="Rivero-Menendez O."/>
            <person name="Mead M.E."/>
            <person name="Silva L.P."/>
            <person name="Bastos R.W."/>
            <person name="Alastruey-Izquierdo A."/>
            <person name="Goldman G.H."/>
            <person name="Rokas A."/>
        </authorList>
    </citation>
    <scope>NUCLEOTIDE SEQUENCE</scope>
    <source>
        <strain evidence="7">CNM-CM6805</strain>
    </source>
</reference>
<feature type="compositionally biased region" description="Polar residues" evidence="4">
    <location>
        <begin position="1188"/>
        <end position="1198"/>
    </location>
</feature>
<evidence type="ECO:0000256" key="4">
    <source>
        <dbReference type="SAM" id="MobiDB-lite"/>
    </source>
</evidence>
<dbReference type="PROSITE" id="PS51388">
    <property type="entry name" value="GED"/>
    <property type="match status" value="1"/>
</dbReference>
<evidence type="ECO:0008006" key="9">
    <source>
        <dbReference type="Google" id="ProtNLM"/>
    </source>
</evidence>
<protein>
    <recommendedName>
        <fullName evidence="9">Dynamin family protein</fullName>
    </recommendedName>
</protein>
<dbReference type="GO" id="GO:0008017">
    <property type="term" value="F:microtubule binding"/>
    <property type="evidence" value="ECO:0007669"/>
    <property type="project" value="TreeGrafter"/>
</dbReference>
<feature type="compositionally biased region" description="Polar residues" evidence="4">
    <location>
        <begin position="1332"/>
        <end position="1344"/>
    </location>
</feature>
<accession>A0A8H4MEN0</accession>
<reference evidence="7" key="1">
    <citation type="journal article" date="2020" name="bioRxiv">
        <title>Genomic and phenotypic heterogeneity of clinical isolates of the human pathogens Aspergillus fumigatus, Aspergillus lentulus and Aspergillus fumigatiaffinis.</title>
        <authorList>
            <person name="dos Santos R.A.C."/>
            <person name="Steenwyk J.L."/>
            <person name="Rivero-Menendez O."/>
            <person name="Mead M.E."/>
            <person name="Silva L.P."/>
            <person name="Bastos R.W."/>
            <person name="Alastruey-Izquierdo A."/>
            <person name="Goldman G.H."/>
            <person name="Rokas A."/>
        </authorList>
    </citation>
    <scope>NUCLEOTIDE SEQUENCE</scope>
    <source>
        <strain evidence="7">CNM-CM6805</strain>
    </source>
</reference>
<dbReference type="GO" id="GO:0006897">
    <property type="term" value="P:endocytosis"/>
    <property type="evidence" value="ECO:0007669"/>
    <property type="project" value="TreeGrafter"/>
</dbReference>
<dbReference type="GO" id="GO:0005739">
    <property type="term" value="C:mitochondrion"/>
    <property type="evidence" value="ECO:0007669"/>
    <property type="project" value="TreeGrafter"/>
</dbReference>
<evidence type="ECO:0000259" key="5">
    <source>
        <dbReference type="PROSITE" id="PS51388"/>
    </source>
</evidence>
<dbReference type="PROSITE" id="PS51718">
    <property type="entry name" value="G_DYNAMIN_2"/>
    <property type="match status" value="1"/>
</dbReference>
<keyword evidence="2" id="KW-0342">GTP-binding</keyword>
<dbReference type="GO" id="GO:0000266">
    <property type="term" value="P:mitochondrial fission"/>
    <property type="evidence" value="ECO:0007669"/>
    <property type="project" value="TreeGrafter"/>
</dbReference>
<dbReference type="GO" id="GO:0003924">
    <property type="term" value="F:GTPase activity"/>
    <property type="evidence" value="ECO:0007669"/>
    <property type="project" value="InterPro"/>
</dbReference>
<comment type="caution">
    <text evidence="7">The sequence shown here is derived from an EMBL/GenBank/DDBJ whole genome shotgun (WGS) entry which is preliminary data.</text>
</comment>
<keyword evidence="3" id="KW-0539">Nucleus</keyword>
<keyword evidence="1" id="KW-0547">Nucleotide-binding</keyword>
<dbReference type="CDD" id="cd08771">
    <property type="entry name" value="DLP_1"/>
    <property type="match status" value="1"/>
</dbReference>
<dbReference type="InterPro" id="IPR001401">
    <property type="entry name" value="Dynamin_GTPase"/>
</dbReference>
<dbReference type="InterPro" id="IPR022812">
    <property type="entry name" value="Dynamin"/>
</dbReference>
<evidence type="ECO:0000313" key="8">
    <source>
        <dbReference type="Proteomes" id="UP000653565"/>
    </source>
</evidence>
<dbReference type="GO" id="GO:0008270">
    <property type="term" value="F:zinc ion binding"/>
    <property type="evidence" value="ECO:0007669"/>
    <property type="project" value="InterPro"/>
</dbReference>
<gene>
    <name evidence="7" type="ORF">CNMCM6805_009282</name>
</gene>
<dbReference type="InterPro" id="IPR007219">
    <property type="entry name" value="XnlR_reg_dom"/>
</dbReference>
<dbReference type="InterPro" id="IPR020850">
    <property type="entry name" value="GED_dom"/>
</dbReference>
<dbReference type="InterPro" id="IPR030381">
    <property type="entry name" value="G_DYNAMIN_dom"/>
</dbReference>
<feature type="region of interest" description="Disordered" evidence="4">
    <location>
        <begin position="1318"/>
        <end position="1344"/>
    </location>
</feature>
<evidence type="ECO:0000256" key="3">
    <source>
        <dbReference type="ARBA" id="ARBA00023242"/>
    </source>
</evidence>
<feature type="compositionally biased region" description="Polar residues" evidence="4">
    <location>
        <begin position="1160"/>
        <end position="1174"/>
    </location>
</feature>